<dbReference type="KEGG" id="vpn:A21D_01242"/>
<feature type="domain" description="Response regulatory" evidence="10">
    <location>
        <begin position="3"/>
        <end position="116"/>
    </location>
</feature>
<evidence type="ECO:0000256" key="8">
    <source>
        <dbReference type="PROSITE-ProRule" id="PRU00169"/>
    </source>
</evidence>
<keyword evidence="6 9" id="KW-0238">DNA-binding</keyword>
<sequence length="233" mass="27396">MKKILIVEDNENLRSLLTKHIEKFGYKVIALDQFNNILDKFLEKEPDLVLLDINLPSYDGFYWCRQIRQHSICPIIFISAREGAMHQIMALENGADDYITKPFEYDMVIAKVKSHLRRAYGEYASNKSERMLNFHGLTFLPERMELRFQSKSIEVSKKEALLLEVLLERGEKVTSRDRLIEKMWNTDMFIDENTLNVYIARVRKRLSAIGFQDTIETVRGAGYRMRYTGEQVE</sequence>
<dbReference type="GO" id="GO:0006355">
    <property type="term" value="P:regulation of DNA-templated transcription"/>
    <property type="evidence" value="ECO:0007669"/>
    <property type="project" value="InterPro"/>
</dbReference>
<dbReference type="AlphaFoldDB" id="A0A2K9J2U2"/>
<dbReference type="Pfam" id="PF00486">
    <property type="entry name" value="Trans_reg_C"/>
    <property type="match status" value="1"/>
</dbReference>
<dbReference type="FunFam" id="3.40.50.2300:FF:000065">
    <property type="entry name" value="DNA-binding response regulator"/>
    <property type="match status" value="1"/>
</dbReference>
<dbReference type="PROSITE" id="PS50110">
    <property type="entry name" value="RESPONSE_REGULATORY"/>
    <property type="match status" value="1"/>
</dbReference>
<keyword evidence="5" id="KW-0805">Transcription regulation</keyword>
<keyword evidence="2" id="KW-0963">Cytoplasm</keyword>
<dbReference type="Proteomes" id="UP000234237">
    <property type="component" value="Chromosome"/>
</dbReference>
<evidence type="ECO:0000256" key="5">
    <source>
        <dbReference type="ARBA" id="ARBA00023015"/>
    </source>
</evidence>
<dbReference type="CDD" id="cd18159">
    <property type="entry name" value="REC_OmpR_NsrR-like"/>
    <property type="match status" value="1"/>
</dbReference>
<dbReference type="GO" id="GO:0032993">
    <property type="term" value="C:protein-DNA complex"/>
    <property type="evidence" value="ECO:0007669"/>
    <property type="project" value="TreeGrafter"/>
</dbReference>
<dbReference type="PANTHER" id="PTHR48111:SF31">
    <property type="entry name" value="TRANSCRIPTIONAL REGULATORY PROTEIN YXDJ"/>
    <property type="match status" value="1"/>
</dbReference>
<dbReference type="GO" id="GO:0000156">
    <property type="term" value="F:phosphorelay response regulator activity"/>
    <property type="evidence" value="ECO:0007669"/>
    <property type="project" value="TreeGrafter"/>
</dbReference>
<dbReference type="SUPFAM" id="SSF46894">
    <property type="entry name" value="C-terminal effector domain of the bipartite response regulators"/>
    <property type="match status" value="1"/>
</dbReference>
<dbReference type="InterPro" id="IPR036388">
    <property type="entry name" value="WH-like_DNA-bd_sf"/>
</dbReference>
<protein>
    <submittedName>
        <fullName evidence="12">Response regulator protein GraR</fullName>
    </submittedName>
</protein>
<dbReference type="InterPro" id="IPR001867">
    <property type="entry name" value="OmpR/PhoB-type_DNA-bd"/>
</dbReference>
<evidence type="ECO:0000313" key="13">
    <source>
        <dbReference type="Proteomes" id="UP000234237"/>
    </source>
</evidence>
<accession>A0A2K9J2U2</accession>
<evidence type="ECO:0000259" key="11">
    <source>
        <dbReference type="PROSITE" id="PS51755"/>
    </source>
</evidence>
<reference evidence="13" key="1">
    <citation type="submission" date="2016-11" db="EMBL/GenBank/DDBJ databases">
        <title>Complete genome sequence of Virgibacillus pantothenticus 21D, a halophilic bacterium isolated from the deep hypersaline anoxic basin Discovery in the Mediterranean Sea.</title>
        <authorList>
            <person name="Zeaiter Z."/>
            <person name="Booth J.M."/>
            <person name="Prosdocimi E.M."/>
            <person name="Mapelli F."/>
            <person name="Fusi M."/>
            <person name="Daffonchio D."/>
            <person name="Borin S."/>
            <person name="Crotti E."/>
        </authorList>
    </citation>
    <scope>NUCLEOTIDE SEQUENCE [LARGE SCALE GENOMIC DNA]</scope>
    <source>
        <strain evidence="13">21D</strain>
    </source>
</reference>
<dbReference type="CDD" id="cd00383">
    <property type="entry name" value="trans_reg_C"/>
    <property type="match status" value="1"/>
</dbReference>
<name>A0A2K9J2U2_9BACI</name>
<organism evidence="12 13">
    <name type="scientific">Virgibacillus dokdonensis</name>
    <dbReference type="NCBI Taxonomy" id="302167"/>
    <lineage>
        <taxon>Bacteria</taxon>
        <taxon>Bacillati</taxon>
        <taxon>Bacillota</taxon>
        <taxon>Bacilli</taxon>
        <taxon>Bacillales</taxon>
        <taxon>Bacillaceae</taxon>
        <taxon>Virgibacillus</taxon>
    </lineage>
</organism>
<dbReference type="GO" id="GO:0000976">
    <property type="term" value="F:transcription cis-regulatory region binding"/>
    <property type="evidence" value="ECO:0007669"/>
    <property type="project" value="TreeGrafter"/>
</dbReference>
<dbReference type="InterPro" id="IPR016032">
    <property type="entry name" value="Sig_transdc_resp-reg_C-effctor"/>
</dbReference>
<keyword evidence="7" id="KW-0804">Transcription</keyword>
<comment type="subcellular location">
    <subcellularLocation>
        <location evidence="1">Cytoplasm</location>
    </subcellularLocation>
</comment>
<feature type="DNA-binding region" description="OmpR/PhoB-type" evidence="9">
    <location>
        <begin position="129"/>
        <end position="227"/>
    </location>
</feature>
<keyword evidence="4" id="KW-0902">Two-component regulatory system</keyword>
<dbReference type="InterPro" id="IPR001789">
    <property type="entry name" value="Sig_transdc_resp-reg_receiver"/>
</dbReference>
<evidence type="ECO:0000256" key="4">
    <source>
        <dbReference type="ARBA" id="ARBA00023012"/>
    </source>
</evidence>
<dbReference type="Gene3D" id="1.10.10.10">
    <property type="entry name" value="Winged helix-like DNA-binding domain superfamily/Winged helix DNA-binding domain"/>
    <property type="match status" value="1"/>
</dbReference>
<dbReference type="SUPFAM" id="SSF52172">
    <property type="entry name" value="CheY-like"/>
    <property type="match status" value="1"/>
</dbReference>
<evidence type="ECO:0000256" key="3">
    <source>
        <dbReference type="ARBA" id="ARBA00022553"/>
    </source>
</evidence>
<evidence type="ECO:0000256" key="7">
    <source>
        <dbReference type="ARBA" id="ARBA00023163"/>
    </source>
</evidence>
<evidence type="ECO:0000313" key="12">
    <source>
        <dbReference type="EMBL" id="AUJ24341.1"/>
    </source>
</evidence>
<evidence type="ECO:0000256" key="6">
    <source>
        <dbReference type="ARBA" id="ARBA00023125"/>
    </source>
</evidence>
<dbReference type="Pfam" id="PF00072">
    <property type="entry name" value="Response_reg"/>
    <property type="match status" value="1"/>
</dbReference>
<feature type="modified residue" description="4-aspartylphosphate" evidence="8">
    <location>
        <position position="52"/>
    </location>
</feature>
<dbReference type="PROSITE" id="PS51755">
    <property type="entry name" value="OMPR_PHOB"/>
    <property type="match status" value="1"/>
</dbReference>
<keyword evidence="3 8" id="KW-0597">Phosphoprotein</keyword>
<dbReference type="PANTHER" id="PTHR48111">
    <property type="entry name" value="REGULATOR OF RPOS"/>
    <property type="match status" value="1"/>
</dbReference>
<feature type="domain" description="OmpR/PhoB-type" evidence="11">
    <location>
        <begin position="129"/>
        <end position="227"/>
    </location>
</feature>
<evidence type="ECO:0000256" key="1">
    <source>
        <dbReference type="ARBA" id="ARBA00004496"/>
    </source>
</evidence>
<evidence type="ECO:0000256" key="9">
    <source>
        <dbReference type="PROSITE-ProRule" id="PRU01091"/>
    </source>
</evidence>
<proteinExistence type="predicted"/>
<dbReference type="GO" id="GO:0005829">
    <property type="term" value="C:cytosol"/>
    <property type="evidence" value="ECO:0007669"/>
    <property type="project" value="TreeGrafter"/>
</dbReference>
<evidence type="ECO:0000259" key="10">
    <source>
        <dbReference type="PROSITE" id="PS50110"/>
    </source>
</evidence>
<dbReference type="EMBL" id="CP018622">
    <property type="protein sequence ID" value="AUJ24341.1"/>
    <property type="molecule type" value="Genomic_DNA"/>
</dbReference>
<evidence type="ECO:0000256" key="2">
    <source>
        <dbReference type="ARBA" id="ARBA00022490"/>
    </source>
</evidence>
<dbReference type="Gene3D" id="6.10.250.690">
    <property type="match status" value="1"/>
</dbReference>
<gene>
    <name evidence="12" type="primary">graR_2</name>
    <name evidence="12" type="ORF">A21D_01242</name>
</gene>
<dbReference type="SMART" id="SM00862">
    <property type="entry name" value="Trans_reg_C"/>
    <property type="match status" value="1"/>
</dbReference>
<dbReference type="RefSeq" id="WP_101933023.1">
    <property type="nucleotide sequence ID" value="NZ_CP018622.1"/>
</dbReference>
<dbReference type="InterPro" id="IPR039420">
    <property type="entry name" value="WalR-like"/>
</dbReference>
<dbReference type="Gene3D" id="3.40.50.2300">
    <property type="match status" value="1"/>
</dbReference>
<dbReference type="SMART" id="SM00448">
    <property type="entry name" value="REC"/>
    <property type="match status" value="1"/>
</dbReference>
<dbReference type="InterPro" id="IPR011006">
    <property type="entry name" value="CheY-like_superfamily"/>
</dbReference>